<proteinExistence type="inferred from homology"/>
<keyword evidence="5" id="KW-0503">Monooxygenase</keyword>
<dbReference type="Gene3D" id="3.50.50.60">
    <property type="entry name" value="FAD/NAD(P)-binding domain"/>
    <property type="match status" value="2"/>
</dbReference>
<feature type="region of interest" description="Disordered" evidence="6">
    <location>
        <begin position="312"/>
        <end position="341"/>
    </location>
</feature>
<dbReference type="Proteomes" id="UP000815677">
    <property type="component" value="Unassembled WGS sequence"/>
</dbReference>
<keyword evidence="7" id="KW-1133">Transmembrane helix</keyword>
<dbReference type="EMBL" id="DF848117">
    <property type="protein sequence ID" value="GAT53075.1"/>
    <property type="molecule type" value="Genomic_DNA"/>
</dbReference>
<feature type="domain" description="FAD-binding" evidence="8">
    <location>
        <begin position="8"/>
        <end position="172"/>
    </location>
</feature>
<keyword evidence="2" id="KW-0285">Flavoprotein</keyword>
<evidence type="ECO:0000259" key="8">
    <source>
        <dbReference type="Pfam" id="PF01494"/>
    </source>
</evidence>
<evidence type="ECO:0000256" key="4">
    <source>
        <dbReference type="ARBA" id="ARBA00023002"/>
    </source>
</evidence>
<dbReference type="SUPFAM" id="SSF51905">
    <property type="entry name" value="FAD/NAD(P)-binding domain"/>
    <property type="match status" value="1"/>
</dbReference>
<protein>
    <submittedName>
        <fullName evidence="9">FAD-binding domain protein</fullName>
    </submittedName>
</protein>
<keyword evidence="10" id="KW-1185">Reference proteome</keyword>
<reference evidence="9" key="1">
    <citation type="submission" date="2014-09" db="EMBL/GenBank/DDBJ databases">
        <title>Genome sequence of the luminous mushroom Mycena chlorophos for searching fungal bioluminescence genes.</title>
        <authorList>
            <person name="Tanaka Y."/>
            <person name="Kasuga D."/>
            <person name="Oba Y."/>
            <person name="Hase S."/>
            <person name="Sato K."/>
            <person name="Oba Y."/>
            <person name="Sakakibara Y."/>
        </authorList>
    </citation>
    <scope>NUCLEOTIDE SEQUENCE</scope>
</reference>
<evidence type="ECO:0000313" key="9">
    <source>
        <dbReference type="EMBL" id="GAT53075.1"/>
    </source>
</evidence>
<dbReference type="InterPro" id="IPR050493">
    <property type="entry name" value="FAD-dep_Monooxygenase_BioMet"/>
</dbReference>
<keyword evidence="3" id="KW-0274">FAD</keyword>
<dbReference type="PANTHER" id="PTHR13789:SF309">
    <property type="entry name" value="PUTATIVE (AFU_ORTHOLOGUE AFUA_6G14510)-RELATED"/>
    <property type="match status" value="1"/>
</dbReference>
<keyword evidence="7" id="KW-0472">Membrane</keyword>
<keyword evidence="4" id="KW-0560">Oxidoreductase</keyword>
<keyword evidence="7" id="KW-0812">Transmembrane</keyword>
<feature type="compositionally biased region" description="Gly residues" evidence="6">
    <location>
        <begin position="312"/>
        <end position="328"/>
    </location>
</feature>
<evidence type="ECO:0000256" key="6">
    <source>
        <dbReference type="SAM" id="MobiDB-lite"/>
    </source>
</evidence>
<dbReference type="Pfam" id="PF01494">
    <property type="entry name" value="FAD_binding_3"/>
    <property type="match status" value="2"/>
</dbReference>
<dbReference type="PANTHER" id="PTHR13789">
    <property type="entry name" value="MONOOXYGENASE"/>
    <property type="match status" value="1"/>
</dbReference>
<name>A0ABQ0LPN8_MYCCL</name>
<evidence type="ECO:0000256" key="5">
    <source>
        <dbReference type="ARBA" id="ARBA00023033"/>
    </source>
</evidence>
<feature type="transmembrane region" description="Helical" evidence="7">
    <location>
        <begin position="7"/>
        <end position="25"/>
    </location>
</feature>
<feature type="domain" description="FAD-binding" evidence="8">
    <location>
        <begin position="205"/>
        <end position="271"/>
    </location>
</feature>
<organism evidence="9 10">
    <name type="scientific">Mycena chlorophos</name>
    <name type="common">Agaric fungus</name>
    <name type="synonym">Agaricus chlorophos</name>
    <dbReference type="NCBI Taxonomy" id="658473"/>
    <lineage>
        <taxon>Eukaryota</taxon>
        <taxon>Fungi</taxon>
        <taxon>Dikarya</taxon>
        <taxon>Basidiomycota</taxon>
        <taxon>Agaricomycotina</taxon>
        <taxon>Agaricomycetes</taxon>
        <taxon>Agaricomycetidae</taxon>
        <taxon>Agaricales</taxon>
        <taxon>Marasmiineae</taxon>
        <taxon>Mycenaceae</taxon>
        <taxon>Mycena</taxon>
    </lineage>
</organism>
<evidence type="ECO:0000313" key="10">
    <source>
        <dbReference type="Proteomes" id="UP000815677"/>
    </source>
</evidence>
<sequence>MDLEQRLRILVVGGGLAGLAAAAYLRGRHDVTVLERFTLVDFARNDYAMSITANTHRFLRELGAEDWQLQAVPLKYVWGCDAKGNVNESVAQSITPSGATTIFARRSRIHKELLAAATGRGGTGTPATIRENVKITSIDVEDGVIKTEDGREFRGDLIIGADGVNSIVRTAILGPSAPSASPSGVAAYLCTATSPDVWRIRDVDRMERWAKGKAVIVGDAAHAILPYFGLGCNLAIEDGEALGYFLSNVTSASELPQALERFTALRVARAHMVQLAGRQVAGLVSEEEKESLPPFDGKAFMAKVYACGTGGSGGRGGQEGGAGGTGEGGKLHLEGRTLINK</sequence>
<evidence type="ECO:0000256" key="7">
    <source>
        <dbReference type="SAM" id="Phobius"/>
    </source>
</evidence>
<comment type="similarity">
    <text evidence="1">Belongs to the paxM FAD-dependent monooxygenase family.</text>
</comment>
<evidence type="ECO:0000256" key="2">
    <source>
        <dbReference type="ARBA" id="ARBA00022630"/>
    </source>
</evidence>
<accession>A0ABQ0LPN8</accession>
<dbReference type="InterPro" id="IPR002938">
    <property type="entry name" value="FAD-bd"/>
</dbReference>
<dbReference type="InterPro" id="IPR036188">
    <property type="entry name" value="FAD/NAD-bd_sf"/>
</dbReference>
<evidence type="ECO:0000256" key="1">
    <source>
        <dbReference type="ARBA" id="ARBA00007992"/>
    </source>
</evidence>
<dbReference type="PRINTS" id="PR00420">
    <property type="entry name" value="RNGMNOXGNASE"/>
</dbReference>
<evidence type="ECO:0000256" key="3">
    <source>
        <dbReference type="ARBA" id="ARBA00022827"/>
    </source>
</evidence>
<gene>
    <name evidence="9" type="ORF">MCHLO_10075</name>
</gene>